<gene>
    <name evidence="1" type="ORF">GCM10022423_03170</name>
</gene>
<dbReference type="InterPro" id="IPR035093">
    <property type="entry name" value="RelE/ParE_toxin_dom_sf"/>
</dbReference>
<evidence type="ECO:0000313" key="1">
    <source>
        <dbReference type="EMBL" id="GAA3756382.1"/>
    </source>
</evidence>
<keyword evidence="2" id="KW-1185">Reference proteome</keyword>
<comment type="caution">
    <text evidence="1">The sequence shown here is derived from an EMBL/GenBank/DDBJ whole genome shotgun (WGS) entry which is preliminary data.</text>
</comment>
<dbReference type="EMBL" id="BAABDU010000002">
    <property type="protein sequence ID" value="GAA3756382.1"/>
    <property type="molecule type" value="Genomic_DNA"/>
</dbReference>
<organism evidence="1 2">
    <name type="scientific">Flavobacterium ginsengiterrae</name>
    <dbReference type="NCBI Taxonomy" id="871695"/>
    <lineage>
        <taxon>Bacteria</taxon>
        <taxon>Pseudomonadati</taxon>
        <taxon>Bacteroidota</taxon>
        <taxon>Flavobacteriia</taxon>
        <taxon>Flavobacteriales</taxon>
        <taxon>Flavobacteriaceae</taxon>
        <taxon>Flavobacterium</taxon>
    </lineage>
</organism>
<evidence type="ECO:0000313" key="2">
    <source>
        <dbReference type="Proteomes" id="UP001500748"/>
    </source>
</evidence>
<evidence type="ECO:0008006" key="3">
    <source>
        <dbReference type="Google" id="ProtNLM"/>
    </source>
</evidence>
<name>A0ABP7GBJ3_9FLAO</name>
<sequence>MKVEITDTARKSFYQIINQYSESKSSEFSKKTISIIETILKNNYIGSRYKKTPFRKFLISNLVYLFYKVDKQTLYIILFWDNKRNPIDLEIILSS</sequence>
<reference evidence="2" key="1">
    <citation type="journal article" date="2019" name="Int. J. Syst. Evol. Microbiol.">
        <title>The Global Catalogue of Microorganisms (GCM) 10K type strain sequencing project: providing services to taxonomists for standard genome sequencing and annotation.</title>
        <authorList>
            <consortium name="The Broad Institute Genomics Platform"/>
            <consortium name="The Broad Institute Genome Sequencing Center for Infectious Disease"/>
            <person name="Wu L."/>
            <person name="Ma J."/>
        </authorList>
    </citation>
    <scope>NUCLEOTIDE SEQUENCE [LARGE SCALE GENOMIC DNA]</scope>
    <source>
        <strain evidence="2">JCM 17337</strain>
    </source>
</reference>
<protein>
    <recommendedName>
        <fullName evidence="3">Plasmid stabilization system protein ParE</fullName>
    </recommendedName>
</protein>
<proteinExistence type="predicted"/>
<dbReference type="Gene3D" id="3.30.2310.20">
    <property type="entry name" value="RelE-like"/>
    <property type="match status" value="1"/>
</dbReference>
<dbReference type="Proteomes" id="UP001500748">
    <property type="component" value="Unassembled WGS sequence"/>
</dbReference>
<dbReference type="RefSeq" id="WP_345139334.1">
    <property type="nucleotide sequence ID" value="NZ_BAABDU010000002.1"/>
</dbReference>
<accession>A0ABP7GBJ3</accession>